<sequence>MEEPFIRLGRELMPTEKMAFVTMLQNTLRDGKLPYGTIQSISVVFKVHRNSVAKLWNSYKQGSIATKKTGRVGPKQRYSKDEIVSLVQDVPQRQRSTMRDVAEATGISRAMVCRSLKTGFLQRRTSSLKPLLTDPKKMERSFTAWRTSAAIKTNFPSANKMVVLQQDNATPHRSINNAVLSAVSTDGGTFVVGHQPPNSPNLKVVSRSIDDVIHAILMAFDMLDVEKLEDIFLTLQDVMTLVLEHRGGNFFILPHLKKDALRRAGTLMANVTCPVSNVREAELALVQNGVTYNQ</sequence>
<name>A0A485LCD6_9STRA</name>
<dbReference type="Proteomes" id="UP000332933">
    <property type="component" value="Unassembled WGS sequence"/>
</dbReference>
<gene>
    <name evidence="2" type="primary">Aste57867_18657</name>
    <name evidence="1" type="ORF">As57867_018595</name>
    <name evidence="2" type="ORF">ASTE57867_18657</name>
</gene>
<organism evidence="2 3">
    <name type="scientific">Aphanomyces stellatus</name>
    <dbReference type="NCBI Taxonomy" id="120398"/>
    <lineage>
        <taxon>Eukaryota</taxon>
        <taxon>Sar</taxon>
        <taxon>Stramenopiles</taxon>
        <taxon>Oomycota</taxon>
        <taxon>Saprolegniomycetes</taxon>
        <taxon>Saprolegniales</taxon>
        <taxon>Verrucalvaceae</taxon>
        <taxon>Aphanomyces</taxon>
    </lineage>
</organism>
<evidence type="ECO:0000313" key="2">
    <source>
        <dbReference type="EMBL" id="VFT95392.1"/>
    </source>
</evidence>
<dbReference type="InterPro" id="IPR036397">
    <property type="entry name" value="RNaseH_sf"/>
</dbReference>
<dbReference type="Gene3D" id="3.30.420.10">
    <property type="entry name" value="Ribonuclease H-like superfamily/Ribonuclease H"/>
    <property type="match status" value="1"/>
</dbReference>
<dbReference type="PANTHER" id="PTHR47169">
    <property type="entry name" value="OS01G0541250 PROTEIN"/>
    <property type="match status" value="1"/>
</dbReference>
<evidence type="ECO:0000313" key="3">
    <source>
        <dbReference type="Proteomes" id="UP000332933"/>
    </source>
</evidence>
<reference evidence="1" key="2">
    <citation type="submission" date="2019-06" db="EMBL/GenBank/DDBJ databases">
        <title>Genomics analysis of Aphanomyces spp. identifies a new class of oomycete effector associated with host adaptation.</title>
        <authorList>
            <person name="Gaulin E."/>
        </authorList>
    </citation>
    <scope>NUCLEOTIDE SEQUENCE</scope>
    <source>
        <strain evidence="1">CBS 578.67</strain>
    </source>
</reference>
<proteinExistence type="predicted"/>
<accession>A0A485LCD6</accession>
<dbReference type="EMBL" id="VJMH01006403">
    <property type="protein sequence ID" value="KAF0689916.1"/>
    <property type="molecule type" value="Genomic_DNA"/>
</dbReference>
<protein>
    <submittedName>
        <fullName evidence="2">Aste57867_18657 protein</fullName>
    </submittedName>
</protein>
<dbReference type="OrthoDB" id="10475013at2759"/>
<dbReference type="EMBL" id="CAADRA010006424">
    <property type="protein sequence ID" value="VFT95392.1"/>
    <property type="molecule type" value="Genomic_DNA"/>
</dbReference>
<dbReference type="AlphaFoldDB" id="A0A485LCD6"/>
<evidence type="ECO:0000313" key="1">
    <source>
        <dbReference type="EMBL" id="KAF0689916.1"/>
    </source>
</evidence>
<dbReference type="GO" id="GO:0003676">
    <property type="term" value="F:nucleic acid binding"/>
    <property type="evidence" value="ECO:0007669"/>
    <property type="project" value="InterPro"/>
</dbReference>
<keyword evidence="3" id="KW-1185">Reference proteome</keyword>
<reference evidence="2 3" key="1">
    <citation type="submission" date="2019-03" db="EMBL/GenBank/DDBJ databases">
        <authorList>
            <person name="Gaulin E."/>
            <person name="Dumas B."/>
        </authorList>
    </citation>
    <scope>NUCLEOTIDE SEQUENCE [LARGE SCALE GENOMIC DNA]</scope>
    <source>
        <strain evidence="2">CBS 568.67</strain>
    </source>
</reference>